<name>A0A5C6Q2B4_9GAMM</name>
<dbReference type="Proteomes" id="UP000321525">
    <property type="component" value="Unassembled WGS sequence"/>
</dbReference>
<dbReference type="EMBL" id="VOLQ01000066">
    <property type="protein sequence ID" value="TWX62974.1"/>
    <property type="molecule type" value="Genomic_DNA"/>
</dbReference>
<accession>A0A5C6Q2B4</accession>
<evidence type="ECO:0000313" key="3">
    <source>
        <dbReference type="Proteomes" id="UP000321525"/>
    </source>
</evidence>
<gene>
    <name evidence="1" type="ORF">ESZ26_18710</name>
    <name evidence="2" type="ORF">ESZ27_18505</name>
</gene>
<dbReference type="RefSeq" id="WP_146801288.1">
    <property type="nucleotide sequence ID" value="NZ_VOLP01000050.1"/>
</dbReference>
<comment type="caution">
    <text evidence="2">The sequence shown here is derived from an EMBL/GenBank/DDBJ whole genome shotgun (WGS) entry which is preliminary data.</text>
</comment>
<dbReference type="AlphaFoldDB" id="A0A5C6Q2B4"/>
<proteinExistence type="predicted"/>
<keyword evidence="3" id="KW-1185">Reference proteome</keyword>
<evidence type="ECO:0000313" key="1">
    <source>
        <dbReference type="EMBL" id="TWX53598.1"/>
    </source>
</evidence>
<reference evidence="2 4" key="1">
    <citation type="submission" date="2019-07" db="EMBL/GenBank/DDBJ databases">
        <title>Genomes of sea-ice associated Colwellia species.</title>
        <authorList>
            <person name="Bowman J.P."/>
        </authorList>
    </citation>
    <scope>NUCLEOTIDE SEQUENCE [LARGE SCALE GENOMIC DNA]</scope>
    <source>
        <strain evidence="1 3">ACAM 607</strain>
        <strain evidence="2 4">IC036</strain>
    </source>
</reference>
<evidence type="ECO:0000313" key="4">
    <source>
        <dbReference type="Proteomes" id="UP000321917"/>
    </source>
</evidence>
<dbReference type="Proteomes" id="UP000321917">
    <property type="component" value="Unassembled WGS sequence"/>
</dbReference>
<protein>
    <submittedName>
        <fullName evidence="2">Uncharacterized protein</fullName>
    </submittedName>
</protein>
<sequence>MISPSEDYVVVVGHGISIYPLNQKYGIKSVELFNELNSQMWTNEIHIESDDQPDDSWEAGGPYWLWFRFVSLEDDKTSVFKMNAKTHRLLKED</sequence>
<organism evidence="2 4">
    <name type="scientific">Colwellia hornerae</name>
    <dbReference type="NCBI Taxonomy" id="89402"/>
    <lineage>
        <taxon>Bacteria</taxon>
        <taxon>Pseudomonadati</taxon>
        <taxon>Pseudomonadota</taxon>
        <taxon>Gammaproteobacteria</taxon>
        <taxon>Alteromonadales</taxon>
        <taxon>Colwelliaceae</taxon>
        <taxon>Colwellia</taxon>
    </lineage>
</organism>
<dbReference type="EMBL" id="VOLR01000052">
    <property type="protein sequence ID" value="TWX53598.1"/>
    <property type="molecule type" value="Genomic_DNA"/>
</dbReference>
<evidence type="ECO:0000313" key="2">
    <source>
        <dbReference type="EMBL" id="TWX62974.1"/>
    </source>
</evidence>